<dbReference type="KEGG" id="bpb:bpr_I0691"/>
<feature type="domain" description="Glycoside hydrolase family 2 catalytic" evidence="5">
    <location>
        <begin position="282"/>
        <end position="570"/>
    </location>
</feature>
<evidence type="ECO:0000313" key="7">
    <source>
        <dbReference type="EMBL" id="ADL33434.1"/>
    </source>
</evidence>
<organism evidence="7 8">
    <name type="scientific">Butyrivibrio proteoclasticus (strain ATCC 51982 / DSM 14932 / B316)</name>
    <name type="common">Clostridium proteoclasticum</name>
    <dbReference type="NCBI Taxonomy" id="515622"/>
    <lineage>
        <taxon>Bacteria</taxon>
        <taxon>Bacillati</taxon>
        <taxon>Bacillota</taxon>
        <taxon>Clostridia</taxon>
        <taxon>Lachnospirales</taxon>
        <taxon>Lachnospiraceae</taxon>
        <taxon>Butyrivibrio</taxon>
    </lineage>
</organism>
<evidence type="ECO:0000256" key="1">
    <source>
        <dbReference type="ARBA" id="ARBA00007401"/>
    </source>
</evidence>
<evidence type="ECO:0000256" key="2">
    <source>
        <dbReference type="ARBA" id="ARBA00022801"/>
    </source>
</evidence>
<evidence type="ECO:0000256" key="3">
    <source>
        <dbReference type="ARBA" id="ARBA00023295"/>
    </source>
</evidence>
<dbReference type="STRING" id="515622.bpr_I0691"/>
<dbReference type="InterPro" id="IPR013783">
    <property type="entry name" value="Ig-like_fold"/>
</dbReference>
<feature type="domain" description="Glycosyl hydrolases family 2 sugar binding" evidence="6">
    <location>
        <begin position="52"/>
        <end position="147"/>
    </location>
</feature>
<dbReference type="Pfam" id="PF02837">
    <property type="entry name" value="Glyco_hydro_2_N"/>
    <property type="match status" value="1"/>
</dbReference>
<dbReference type="CAZy" id="GH2">
    <property type="family name" value="Glycoside Hydrolase Family 2"/>
</dbReference>
<dbReference type="HOGENOM" id="CLU_006501_5_0_9"/>
<dbReference type="SUPFAM" id="SSF49785">
    <property type="entry name" value="Galactose-binding domain-like"/>
    <property type="match status" value="1"/>
</dbReference>
<dbReference type="PRINTS" id="PR00132">
    <property type="entry name" value="GLHYDRLASE2"/>
</dbReference>
<dbReference type="PANTHER" id="PTHR42732">
    <property type="entry name" value="BETA-GALACTOSIDASE"/>
    <property type="match status" value="1"/>
</dbReference>
<dbReference type="Pfam" id="PF02836">
    <property type="entry name" value="Glyco_hydro_2_C"/>
    <property type="match status" value="1"/>
</dbReference>
<keyword evidence="3" id="KW-0326">Glycosidase</keyword>
<dbReference type="InterPro" id="IPR051913">
    <property type="entry name" value="GH2_Domain-Containing"/>
</dbReference>
<dbReference type="InterPro" id="IPR006101">
    <property type="entry name" value="Glyco_hydro_2"/>
</dbReference>
<dbReference type="Proteomes" id="UP000001299">
    <property type="component" value="Chromosome 1"/>
</dbReference>
<dbReference type="PANTHER" id="PTHR42732:SF1">
    <property type="entry name" value="BETA-MANNOSIDASE"/>
    <property type="match status" value="1"/>
</dbReference>
<reference evidence="7 8" key="1">
    <citation type="journal article" date="2010" name="PLoS ONE">
        <title>The glycobiome of the rumen bacterium Butyrivibrio proteoclasticus B316(T) highlights adaptation to a polysaccharide-rich environment.</title>
        <authorList>
            <person name="Kelly W.J."/>
            <person name="Leahy S.C."/>
            <person name="Altermann E."/>
            <person name="Yeoman C.J."/>
            <person name="Dunne J.C."/>
            <person name="Kong Z."/>
            <person name="Pacheco D.M."/>
            <person name="Li D."/>
            <person name="Noel S.J."/>
            <person name="Moon C.D."/>
            <person name="Cookson A.L."/>
            <person name="Attwood G.T."/>
        </authorList>
    </citation>
    <scope>NUCLEOTIDE SEQUENCE [LARGE SCALE GENOMIC DNA]</scope>
    <source>
        <strain evidence="8">ATCC 51982 / DSM 14932 / B316</strain>
    </source>
</reference>
<protein>
    <submittedName>
        <fullName evidence="7">Glycoside hydrolase family 2 Gh2A</fullName>
    </submittedName>
</protein>
<dbReference type="Gene3D" id="3.20.20.80">
    <property type="entry name" value="Glycosidases"/>
    <property type="match status" value="1"/>
</dbReference>
<dbReference type="GO" id="GO:0004553">
    <property type="term" value="F:hydrolase activity, hydrolyzing O-glycosyl compounds"/>
    <property type="evidence" value="ECO:0007669"/>
    <property type="project" value="InterPro"/>
</dbReference>
<sequence>MIRRYFMRRFFSLNKDWHFQITGKYDERVDVPHTWNAIDGQDGGNDYLRALATYEKTFDAPDFDKDKERVYIQFDGVNSESTVYLNGEKMIRHEGGYSTFRTDITDYLKNVGNILKVNVDNRPNTRVYPQKADFTFYGGIYRDVNLIVVNKNHFDLDYYGGNGVQIKAKPVEGYQKAEGNVKLFVNNIDCCVRLEISDAEGNVIYHSEIDQKTNKLETTDSSNSDVFCLEHSFLIDDVHLWEGVKNPYLYSLKATLVINGEAADEIVTRFGVRDFHYHPKTGFYLNGKSYALHGVSRHQDRKGLGNAITKDMHKEDMDLICEMGANTIRLAHYQHSQYFYDLCDERGMIVWAEIPYISEHMPDGRDNTISQMKELIIQNYNHPSIVCWGISNEITISTRDKKDMMENHRILNDLCHEMDDTRFTTLACYAVCGPFNKVAHITDTVSWNLYLGWYVPGLFLNDIWMRFFHLVYPNRCLGYSEYGCEGMPNLHSEKPKRGDHTEEYQAIYHEYMLRCFDRNPFMWATHVWNMFDFAADARNQGGEPGMNHKGLVTFDRKTKKDSFYLYKAWWSDDPFVHIASKRFAQRTKENIKVKVYSNQNEITLFVDGRKLETKHGQHVFEFSVSLGETGKEHEIVAVSGAFKDSAKFTRVATPNPEYSLKDLGDKGANWT</sequence>
<dbReference type="InterPro" id="IPR006102">
    <property type="entry name" value="Ig-like_GH2"/>
</dbReference>
<comment type="similarity">
    <text evidence="1">Belongs to the glycosyl hydrolase 2 family.</text>
</comment>
<evidence type="ECO:0000259" key="4">
    <source>
        <dbReference type="Pfam" id="PF00703"/>
    </source>
</evidence>
<dbReference type="InterPro" id="IPR036156">
    <property type="entry name" value="Beta-gal/glucu_dom_sf"/>
</dbReference>
<dbReference type="GO" id="GO:0005975">
    <property type="term" value="P:carbohydrate metabolic process"/>
    <property type="evidence" value="ECO:0007669"/>
    <property type="project" value="InterPro"/>
</dbReference>
<dbReference type="SUPFAM" id="SSF49303">
    <property type="entry name" value="beta-Galactosidase/glucuronidase domain"/>
    <property type="match status" value="1"/>
</dbReference>
<dbReference type="InterPro" id="IPR017853">
    <property type="entry name" value="GH"/>
</dbReference>
<dbReference type="Gene3D" id="2.60.120.260">
    <property type="entry name" value="Galactose-binding domain-like"/>
    <property type="match status" value="1"/>
</dbReference>
<evidence type="ECO:0000259" key="6">
    <source>
        <dbReference type="Pfam" id="PF02837"/>
    </source>
</evidence>
<name>E0S0V9_BUTPB</name>
<feature type="domain" description="Glycoside hydrolase family 2 immunoglobulin-like beta-sandwich" evidence="4">
    <location>
        <begin position="175"/>
        <end position="273"/>
    </location>
</feature>
<dbReference type="AlphaFoldDB" id="E0S0V9"/>
<dbReference type="Pfam" id="PF00703">
    <property type="entry name" value="Glyco_hydro_2"/>
    <property type="match status" value="1"/>
</dbReference>
<dbReference type="eggNOG" id="COG3250">
    <property type="taxonomic scope" value="Bacteria"/>
</dbReference>
<accession>E0S0V9</accession>
<dbReference type="Gene3D" id="2.60.40.10">
    <property type="entry name" value="Immunoglobulins"/>
    <property type="match status" value="2"/>
</dbReference>
<evidence type="ECO:0000259" key="5">
    <source>
        <dbReference type="Pfam" id="PF02836"/>
    </source>
</evidence>
<dbReference type="InterPro" id="IPR006104">
    <property type="entry name" value="Glyco_hydro_2_N"/>
</dbReference>
<dbReference type="SUPFAM" id="SSF51445">
    <property type="entry name" value="(Trans)glycosidases"/>
    <property type="match status" value="1"/>
</dbReference>
<dbReference type="EMBL" id="CP001810">
    <property type="protein sequence ID" value="ADL33434.1"/>
    <property type="molecule type" value="Genomic_DNA"/>
</dbReference>
<keyword evidence="2 7" id="KW-0378">Hydrolase</keyword>
<dbReference type="InterPro" id="IPR008979">
    <property type="entry name" value="Galactose-bd-like_sf"/>
</dbReference>
<evidence type="ECO:0000313" key="8">
    <source>
        <dbReference type="Proteomes" id="UP000001299"/>
    </source>
</evidence>
<keyword evidence="8" id="KW-1185">Reference proteome</keyword>
<proteinExistence type="inferred from homology"/>
<gene>
    <name evidence="7" type="primary">gh2A</name>
    <name evidence="7" type="ordered locus">bpr_I0691</name>
</gene>
<dbReference type="InterPro" id="IPR006103">
    <property type="entry name" value="Glyco_hydro_2_cat"/>
</dbReference>